<name>A0A0A1MP25_9BACI</name>
<organism evidence="2 3">
    <name type="scientific">Oceanobacillus oncorhynchi</name>
    <dbReference type="NCBI Taxonomy" id="545501"/>
    <lineage>
        <taxon>Bacteria</taxon>
        <taxon>Bacillati</taxon>
        <taxon>Bacillota</taxon>
        <taxon>Bacilli</taxon>
        <taxon>Bacillales</taxon>
        <taxon>Bacillaceae</taxon>
        <taxon>Oceanobacillus</taxon>
    </lineage>
</organism>
<evidence type="ECO:0000256" key="1">
    <source>
        <dbReference type="SAM" id="Phobius"/>
    </source>
</evidence>
<keyword evidence="1" id="KW-0472">Membrane</keyword>
<feature type="transmembrane region" description="Helical" evidence="1">
    <location>
        <begin position="12"/>
        <end position="30"/>
    </location>
</feature>
<dbReference type="InterPro" id="IPR027463">
    <property type="entry name" value="AcrB_DN_DC_subdom"/>
</dbReference>
<feature type="transmembrane region" description="Helical" evidence="1">
    <location>
        <begin position="358"/>
        <end position="378"/>
    </location>
</feature>
<accession>A0A0A1MP25</accession>
<keyword evidence="3" id="KW-1185">Reference proteome</keyword>
<dbReference type="EMBL" id="CDGG01000001">
    <property type="protein sequence ID" value="CEI80811.1"/>
    <property type="molecule type" value="Genomic_DNA"/>
</dbReference>
<dbReference type="STRING" id="545501.BN997_00621"/>
<gene>
    <name evidence="2" type="primary">swrC_1</name>
    <name evidence="2" type="ORF">BN997_00621</name>
</gene>
<feature type="transmembrane region" description="Helical" evidence="1">
    <location>
        <begin position="461"/>
        <end position="483"/>
    </location>
</feature>
<evidence type="ECO:0000313" key="3">
    <source>
        <dbReference type="Proteomes" id="UP000040453"/>
    </source>
</evidence>
<feature type="transmembrane region" description="Helical" evidence="1">
    <location>
        <begin position="384"/>
        <end position="408"/>
    </location>
</feature>
<dbReference type="SUPFAM" id="SSF82714">
    <property type="entry name" value="Multidrug efflux transporter AcrB TolC docking domain, DN and DC subdomains"/>
    <property type="match status" value="2"/>
</dbReference>
<feature type="transmembrane region" description="Helical" evidence="1">
    <location>
        <begin position="429"/>
        <end position="449"/>
    </location>
</feature>
<reference evidence="2 3" key="1">
    <citation type="submission" date="2014-11" db="EMBL/GenBank/DDBJ databases">
        <authorList>
            <person name="Urmite Genomes Urmite Genomes"/>
        </authorList>
    </citation>
    <scope>NUCLEOTIDE SEQUENCE [LARGE SCALE GENOMIC DNA]</scope>
    <source>
        <strain evidence="2 3">Oc5</strain>
    </source>
</reference>
<dbReference type="Gene3D" id="3.30.70.1440">
    <property type="entry name" value="Multidrug efflux transporter AcrB pore domain"/>
    <property type="match status" value="1"/>
</dbReference>
<dbReference type="SUPFAM" id="SSF82866">
    <property type="entry name" value="Multidrug efflux transporter AcrB transmembrane domain"/>
    <property type="match status" value="2"/>
</dbReference>
<dbReference type="PRINTS" id="PR00702">
    <property type="entry name" value="ACRIFLAVINRP"/>
</dbReference>
<dbReference type="Gene3D" id="3.30.2090.10">
    <property type="entry name" value="Multidrug efflux transporter AcrB TolC docking domain, DN and DC subdomains"/>
    <property type="match status" value="2"/>
</dbReference>
<feature type="transmembrane region" description="Helical" evidence="1">
    <location>
        <begin position="947"/>
        <end position="966"/>
    </location>
</feature>
<dbReference type="RefSeq" id="WP_256705200.1">
    <property type="nucleotide sequence ID" value="NZ_CAXOIH010000013.1"/>
</dbReference>
<dbReference type="InterPro" id="IPR001036">
    <property type="entry name" value="Acrflvin-R"/>
</dbReference>
<feature type="transmembrane region" description="Helical" evidence="1">
    <location>
        <begin position="875"/>
        <end position="895"/>
    </location>
</feature>
<keyword evidence="1" id="KW-0812">Transmembrane</keyword>
<dbReference type="Gene3D" id="1.20.1640.10">
    <property type="entry name" value="Multidrug efflux transporter AcrB transmembrane domain"/>
    <property type="match status" value="2"/>
</dbReference>
<dbReference type="PANTHER" id="PTHR32063">
    <property type="match status" value="1"/>
</dbReference>
<dbReference type="Gene3D" id="3.30.70.1320">
    <property type="entry name" value="Multidrug efflux transporter AcrB pore domain like"/>
    <property type="match status" value="1"/>
</dbReference>
<dbReference type="PANTHER" id="PTHR32063:SF0">
    <property type="entry name" value="SWARMING MOTILITY PROTEIN SWRC"/>
    <property type="match status" value="1"/>
</dbReference>
<protein>
    <submittedName>
        <fullName evidence="2">Swarming motility protein SwrC</fullName>
    </submittedName>
</protein>
<sequence>MKQLIKTSVKRPIGVIMIVLAVLALGVMSLRNLAVDLFPEIDLPVAVVATNYQDAAPEDVQNLISRPLESAVSAVEGIDTVQSQSQSGSSMVMMMFQNGTDLDQALLDVREQVDQVKGMLPDGAGDPNILRFSPDSLPVMYLGLTGDDLAELTEIADQQIVPFFERQEGVASVTIEGGLEREIQIELDEASLEQYGISPQSVMDTLGSENSSSSIGTVEQGNQDLQIRVIGEFDNIEDIENTQIQSEAGGVVRISDIADVQDDFKETSSETMVNGEHALVLSVMKQTDANTVEVASNITDAMPGMMEDLPEGMGLNTIIDTSEFIEMSIDSVMNNILIGGAIAFLILLLFLKSIRATIVIGLSIPIAIIATFVLMYFTGQTLNVLSLGGLALGIGMMLDSSIIILENIYSYRRRGYSLFEAATKGSIELAPAVIASTTTTLVVFLPIVFVEGMSSDLFTPLALAVSFSLVASLVVAITLVPMLSSKLLANVMEGSGKRYWFDRFLNWLKTRYGKGLEKVLRFRKTTVLVTILAIIGSLFLIPRIGMEFMPSADQGQAQITVETPPGSSLDYTIGMTEQVDDILADYEEYMDVSYVTIGSADFTGSMNESTYTLQLIPASERDRSTEQIMVEIDERVQHIAGADIAASAMDGGMEMGDPITIQLNGPENDTLIDLSEQVLAEMEEVEGVTNTTSTAEDGIPQMEIRVDEDAASSYGLSGSQITSQLEMKFSGQVVGQYREEGQEIDITIAYPEDTRTSIEDLLDSSIQSPSGATVPLDELVEIEQAEGPQTLLRENQQAQMNVSSGVVGRDLGSVVSDIETKLSQMDFPEGYSYSIGGQAEDMEEAFMELGVALIFSIFLVYIVLAVQFENLLQPFIIMFALPTTIIGVIGGLFVTNISLSVAGFIGIIMLAGIVVNNSIVLVDYINILRRRGMDQIEAIIEAGRSRLRPIMMTSLTTILAMVPLGLGIGEGAELQQPLAVTIIFGLTISSIFTLFFVPVIYLIFDNITKKVRGRRKRKKAAKK</sequence>
<feature type="transmembrane region" description="Helical" evidence="1">
    <location>
        <begin position="849"/>
        <end position="868"/>
    </location>
</feature>
<feature type="transmembrane region" description="Helical" evidence="1">
    <location>
        <begin position="332"/>
        <end position="351"/>
    </location>
</feature>
<dbReference type="Pfam" id="PF00873">
    <property type="entry name" value="ACR_tran"/>
    <property type="match status" value="1"/>
</dbReference>
<keyword evidence="1" id="KW-1133">Transmembrane helix</keyword>
<dbReference type="SUPFAM" id="SSF82693">
    <property type="entry name" value="Multidrug efflux transporter AcrB pore domain, PN1, PN2, PC1 and PC2 subdomains"/>
    <property type="match status" value="3"/>
</dbReference>
<dbReference type="GO" id="GO:0042910">
    <property type="term" value="F:xenobiotic transmembrane transporter activity"/>
    <property type="evidence" value="ECO:0007669"/>
    <property type="project" value="TreeGrafter"/>
</dbReference>
<dbReference type="Proteomes" id="UP000040453">
    <property type="component" value="Unassembled WGS sequence"/>
</dbReference>
<dbReference type="AlphaFoldDB" id="A0A0A1MP25"/>
<dbReference type="GO" id="GO:0005886">
    <property type="term" value="C:plasma membrane"/>
    <property type="evidence" value="ECO:0007669"/>
    <property type="project" value="TreeGrafter"/>
</dbReference>
<feature type="transmembrane region" description="Helical" evidence="1">
    <location>
        <begin position="527"/>
        <end position="546"/>
    </location>
</feature>
<evidence type="ECO:0000313" key="2">
    <source>
        <dbReference type="EMBL" id="CEI80811.1"/>
    </source>
</evidence>
<feature type="transmembrane region" description="Helical" evidence="1">
    <location>
        <begin position="978"/>
        <end position="1004"/>
    </location>
</feature>
<feature type="transmembrane region" description="Helical" evidence="1">
    <location>
        <begin position="901"/>
        <end position="926"/>
    </location>
</feature>
<proteinExistence type="predicted"/>
<dbReference type="Gene3D" id="3.30.70.1430">
    <property type="entry name" value="Multidrug efflux transporter AcrB pore domain"/>
    <property type="match status" value="2"/>
</dbReference>